<evidence type="ECO:0000313" key="8">
    <source>
        <dbReference type="Proteomes" id="UP000604481"/>
    </source>
</evidence>
<gene>
    <name evidence="7" type="primary">rimI</name>
    <name evidence="7" type="ORF">INR99_09870</name>
</gene>
<dbReference type="Gene3D" id="3.40.630.30">
    <property type="match status" value="1"/>
</dbReference>
<comment type="caution">
    <text evidence="7">The sequence shown here is derived from an EMBL/GenBank/DDBJ whole genome shotgun (WGS) entry which is preliminary data.</text>
</comment>
<reference evidence="7 8" key="1">
    <citation type="submission" date="2020-10" db="EMBL/GenBank/DDBJ databases">
        <title>The genome sequence of Chitinilyticum litopenaei 4Y14.</title>
        <authorList>
            <person name="Liu Y."/>
        </authorList>
    </citation>
    <scope>NUCLEOTIDE SEQUENCE [LARGE SCALE GENOMIC DNA]</scope>
    <source>
        <strain evidence="7 8">4Y14</strain>
    </source>
</reference>
<protein>
    <recommendedName>
        <fullName evidence="5">[Ribosomal protein bS18]-alanine N-acetyltransferase</fullName>
        <ecNumber evidence="5">2.3.1.266</ecNumber>
    </recommendedName>
</protein>
<keyword evidence="2 5" id="KW-0963">Cytoplasm</keyword>
<keyword evidence="8" id="KW-1185">Reference proteome</keyword>
<evidence type="ECO:0000256" key="1">
    <source>
        <dbReference type="ARBA" id="ARBA00005395"/>
    </source>
</evidence>
<sequence length="151" mass="16604">MLRTLTEADLPALLALDAATNNHPWSESSWRSSLAGHLCLGLFTPGRLAGFCVVMPLVDEAELLLIAVAPELQRQGHASTLLQAAMVELQQRGMVQLFLEVRAGNCTAQAFYARHGFVQTGLRKGYYPLDREREDALIYTLDSINCGAMSR</sequence>
<keyword evidence="7" id="KW-0689">Ribosomal protein</keyword>
<dbReference type="Proteomes" id="UP000604481">
    <property type="component" value="Unassembled WGS sequence"/>
</dbReference>
<dbReference type="GO" id="GO:0005737">
    <property type="term" value="C:cytoplasm"/>
    <property type="evidence" value="ECO:0007669"/>
    <property type="project" value="UniProtKB-SubCell"/>
</dbReference>
<keyword evidence="4" id="KW-0012">Acyltransferase</keyword>
<evidence type="ECO:0000256" key="2">
    <source>
        <dbReference type="ARBA" id="ARBA00022490"/>
    </source>
</evidence>
<dbReference type="PANTHER" id="PTHR43420:SF44">
    <property type="entry name" value="ACETYLTRANSFERASE YPEA"/>
    <property type="match status" value="1"/>
</dbReference>
<evidence type="ECO:0000259" key="6">
    <source>
        <dbReference type="PROSITE" id="PS51186"/>
    </source>
</evidence>
<comment type="subcellular location">
    <subcellularLocation>
        <location evidence="5">Cytoplasm</location>
    </subcellularLocation>
</comment>
<comment type="function">
    <text evidence="5">Acetylates the N-terminal alanine of ribosomal protein bS18.</text>
</comment>
<dbReference type="Pfam" id="PF00583">
    <property type="entry name" value="Acetyltransf_1"/>
    <property type="match status" value="1"/>
</dbReference>
<dbReference type="GO" id="GO:0005840">
    <property type="term" value="C:ribosome"/>
    <property type="evidence" value="ECO:0007669"/>
    <property type="project" value="UniProtKB-KW"/>
</dbReference>
<dbReference type="InterPro" id="IPR050680">
    <property type="entry name" value="YpeA/RimI_acetyltransf"/>
</dbReference>
<dbReference type="InterPro" id="IPR016181">
    <property type="entry name" value="Acyl_CoA_acyltransferase"/>
</dbReference>
<dbReference type="InterPro" id="IPR000182">
    <property type="entry name" value="GNAT_dom"/>
</dbReference>
<feature type="domain" description="N-acetyltransferase" evidence="6">
    <location>
        <begin position="1"/>
        <end position="142"/>
    </location>
</feature>
<dbReference type="PANTHER" id="PTHR43420">
    <property type="entry name" value="ACETYLTRANSFERASE"/>
    <property type="match status" value="1"/>
</dbReference>
<evidence type="ECO:0000256" key="3">
    <source>
        <dbReference type="ARBA" id="ARBA00022679"/>
    </source>
</evidence>
<dbReference type="PROSITE" id="PS51186">
    <property type="entry name" value="GNAT"/>
    <property type="match status" value="1"/>
</dbReference>
<evidence type="ECO:0000256" key="4">
    <source>
        <dbReference type="ARBA" id="ARBA00023315"/>
    </source>
</evidence>
<evidence type="ECO:0000256" key="5">
    <source>
        <dbReference type="RuleBase" id="RU363094"/>
    </source>
</evidence>
<organism evidence="7 8">
    <name type="scientific">Chitinilyticum piscinae</name>
    <dbReference type="NCBI Taxonomy" id="2866724"/>
    <lineage>
        <taxon>Bacteria</taxon>
        <taxon>Pseudomonadati</taxon>
        <taxon>Pseudomonadota</taxon>
        <taxon>Betaproteobacteria</taxon>
        <taxon>Neisseriales</taxon>
        <taxon>Chitinibacteraceae</taxon>
        <taxon>Chitinilyticum</taxon>
    </lineage>
</organism>
<dbReference type="CDD" id="cd04301">
    <property type="entry name" value="NAT_SF"/>
    <property type="match status" value="1"/>
</dbReference>
<comment type="similarity">
    <text evidence="1 5">Belongs to the acetyltransferase family. RimI subfamily.</text>
</comment>
<dbReference type="GO" id="GO:0008999">
    <property type="term" value="F:protein-N-terminal-alanine acetyltransferase activity"/>
    <property type="evidence" value="ECO:0007669"/>
    <property type="project" value="UniProtKB-EC"/>
</dbReference>
<proteinExistence type="inferred from homology"/>
<dbReference type="NCBIfam" id="TIGR01575">
    <property type="entry name" value="rimI"/>
    <property type="match status" value="1"/>
</dbReference>
<accession>A0A8J7FN27</accession>
<dbReference type="SUPFAM" id="SSF55729">
    <property type="entry name" value="Acyl-CoA N-acyltransferases (Nat)"/>
    <property type="match status" value="1"/>
</dbReference>
<name>A0A8J7FN27_9NEIS</name>
<dbReference type="EMBL" id="JADFUA010000005">
    <property type="protein sequence ID" value="MBE9609661.1"/>
    <property type="molecule type" value="Genomic_DNA"/>
</dbReference>
<dbReference type="EC" id="2.3.1.266" evidence="5"/>
<dbReference type="InterPro" id="IPR006464">
    <property type="entry name" value="AcTrfase_RimI/Ard1"/>
</dbReference>
<dbReference type="RefSeq" id="WP_194116191.1">
    <property type="nucleotide sequence ID" value="NZ_JADFUA010000005.1"/>
</dbReference>
<evidence type="ECO:0000313" key="7">
    <source>
        <dbReference type="EMBL" id="MBE9609661.1"/>
    </source>
</evidence>
<keyword evidence="3" id="KW-0808">Transferase</keyword>
<comment type="catalytic activity">
    <reaction evidence="5">
        <text>N-terminal L-alanyl-[ribosomal protein bS18] + acetyl-CoA = N-terminal N(alpha)-acetyl-L-alanyl-[ribosomal protein bS18] + CoA + H(+)</text>
        <dbReference type="Rhea" id="RHEA:43756"/>
        <dbReference type="Rhea" id="RHEA-COMP:10676"/>
        <dbReference type="Rhea" id="RHEA-COMP:10677"/>
        <dbReference type="ChEBI" id="CHEBI:15378"/>
        <dbReference type="ChEBI" id="CHEBI:57287"/>
        <dbReference type="ChEBI" id="CHEBI:57288"/>
        <dbReference type="ChEBI" id="CHEBI:64718"/>
        <dbReference type="ChEBI" id="CHEBI:83683"/>
        <dbReference type="EC" id="2.3.1.266"/>
    </reaction>
</comment>
<keyword evidence="7" id="KW-0687">Ribonucleoprotein</keyword>
<dbReference type="AlphaFoldDB" id="A0A8J7FN27"/>